<gene>
    <name evidence="2" type="ORF">A0H81_13483</name>
</gene>
<evidence type="ECO:0000313" key="2">
    <source>
        <dbReference type="EMBL" id="OBZ66598.1"/>
    </source>
</evidence>
<evidence type="ECO:0000256" key="1">
    <source>
        <dbReference type="SAM" id="MobiDB-lite"/>
    </source>
</evidence>
<feature type="region of interest" description="Disordered" evidence="1">
    <location>
        <begin position="271"/>
        <end position="290"/>
    </location>
</feature>
<accession>A0A1C7LPV2</accession>
<keyword evidence="3" id="KW-1185">Reference proteome</keyword>
<feature type="compositionally biased region" description="Basic and acidic residues" evidence="1">
    <location>
        <begin position="83"/>
        <end position="97"/>
    </location>
</feature>
<protein>
    <submittedName>
        <fullName evidence="2">Uncharacterized protein</fullName>
    </submittedName>
</protein>
<proteinExistence type="predicted"/>
<dbReference type="STRING" id="5627.A0A1C7LPV2"/>
<feature type="region of interest" description="Disordered" evidence="1">
    <location>
        <begin position="75"/>
        <end position="124"/>
    </location>
</feature>
<organism evidence="2 3">
    <name type="scientific">Grifola frondosa</name>
    <name type="common">Maitake</name>
    <name type="synonym">Polyporus frondosus</name>
    <dbReference type="NCBI Taxonomy" id="5627"/>
    <lineage>
        <taxon>Eukaryota</taxon>
        <taxon>Fungi</taxon>
        <taxon>Dikarya</taxon>
        <taxon>Basidiomycota</taxon>
        <taxon>Agaricomycotina</taxon>
        <taxon>Agaricomycetes</taxon>
        <taxon>Polyporales</taxon>
        <taxon>Grifolaceae</taxon>
        <taxon>Grifola</taxon>
    </lineage>
</organism>
<dbReference type="EMBL" id="LUGG01000029">
    <property type="protein sequence ID" value="OBZ66598.1"/>
    <property type="molecule type" value="Genomic_DNA"/>
</dbReference>
<dbReference type="Proteomes" id="UP000092993">
    <property type="component" value="Unassembled WGS sequence"/>
</dbReference>
<evidence type="ECO:0000313" key="3">
    <source>
        <dbReference type="Proteomes" id="UP000092993"/>
    </source>
</evidence>
<comment type="caution">
    <text evidence="2">The sequence shown here is derived from an EMBL/GenBank/DDBJ whole genome shotgun (WGS) entry which is preliminary data.</text>
</comment>
<name>A0A1C7LPV2_GRIFR</name>
<dbReference type="OrthoDB" id="10261040at2759"/>
<dbReference type="AlphaFoldDB" id="A0A1C7LPV2"/>
<reference evidence="2 3" key="1">
    <citation type="submission" date="2016-03" db="EMBL/GenBank/DDBJ databases">
        <title>Whole genome sequencing of Grifola frondosa 9006-11.</title>
        <authorList>
            <person name="Min B."/>
            <person name="Park H."/>
            <person name="Kim J.-G."/>
            <person name="Cho H."/>
            <person name="Oh Y.-L."/>
            <person name="Kong W.-S."/>
            <person name="Choi I.-G."/>
        </authorList>
    </citation>
    <scope>NUCLEOTIDE SEQUENCE [LARGE SCALE GENOMIC DNA]</scope>
    <source>
        <strain evidence="2 3">9006-11</strain>
    </source>
</reference>
<sequence length="290" mass="32042">MGISHGDDVQKSLRRELGDLPKWDIIAEAIGAELCSSSVGGKLVCYIRSPPNSCSLAAPASDWCPRTAPVCAAAPRVPRVKQRQKDKSELGSGARRESLKRRRPPSPESPRPYRAFESRDASLFPPTEDGLVPVRLDGLGAYLTEYNKSHPMKLRIWSPARHQKLACPVVARFTIPDVVTVYLTLDHSSDDPALVVESATAFGPREKVRRVTQNSVYCDDFIYTPETTPLAVRFHRLPTTLQQLAKMMQSQAQVPLQSFLGAIHGGPVPPWREFGGNGRKLRPPAGKRDM</sequence>